<feature type="region of interest" description="Disordered" evidence="1">
    <location>
        <begin position="1"/>
        <end position="75"/>
    </location>
</feature>
<dbReference type="OrthoDB" id="5194448at2"/>
<evidence type="ECO:0000313" key="3">
    <source>
        <dbReference type="EMBL" id="SCC78633.1"/>
    </source>
</evidence>
<dbReference type="Pfam" id="PF11241">
    <property type="entry name" value="DUF3043"/>
    <property type="match status" value="1"/>
</dbReference>
<dbReference type="RefSeq" id="WP_091847209.1">
    <property type="nucleotide sequence ID" value="NZ_FMBL01000001.1"/>
</dbReference>
<dbReference type="STRING" id="1505727.GA0061077_0352"/>
<sequence length="206" mass="24032">MTWNPLSKDSDKKTAQESVDSGARQAAAKEGKGRPTPKRKDAEQRNLHPLVPKDRNADRKAAKERMKKREDEQYEAMRNGDISRMPRVERDPAHIYARNYVDARFNLAEYFIPVFFVVMILGFIVAMKWPQLYTPIMALTYIYLIVSVIDVFVMWRKLKKKLIEKFGEQSVGKGTHMGSYAWGRALQLRRWRMPKPSSSKRGNWPK</sequence>
<evidence type="ECO:0000256" key="1">
    <source>
        <dbReference type="SAM" id="MobiDB-lite"/>
    </source>
</evidence>
<keyword evidence="2" id="KW-0472">Membrane</keyword>
<dbReference type="AlphaFoldDB" id="A0A1C4H172"/>
<keyword evidence="2" id="KW-0812">Transmembrane</keyword>
<accession>A0A1C4H172</accession>
<gene>
    <name evidence="3" type="ORF">GA0061077_0352</name>
</gene>
<dbReference type="Proteomes" id="UP000242610">
    <property type="component" value="Unassembled WGS sequence"/>
</dbReference>
<keyword evidence="2" id="KW-1133">Transmembrane helix</keyword>
<feature type="transmembrane region" description="Helical" evidence="2">
    <location>
        <begin position="132"/>
        <end position="155"/>
    </location>
</feature>
<feature type="transmembrane region" description="Helical" evidence="2">
    <location>
        <begin position="107"/>
        <end position="126"/>
    </location>
</feature>
<dbReference type="InterPro" id="IPR021403">
    <property type="entry name" value="DUF3043"/>
</dbReference>
<evidence type="ECO:0000313" key="4">
    <source>
        <dbReference type="Proteomes" id="UP000242610"/>
    </source>
</evidence>
<evidence type="ECO:0008006" key="5">
    <source>
        <dbReference type="Google" id="ProtNLM"/>
    </source>
</evidence>
<reference evidence="4" key="1">
    <citation type="submission" date="2016-08" db="EMBL/GenBank/DDBJ databases">
        <authorList>
            <person name="Varghese N."/>
            <person name="Submissions Spin"/>
        </authorList>
    </citation>
    <scope>NUCLEOTIDE SEQUENCE [LARGE SCALE GENOMIC DNA]</scope>
    <source>
        <strain evidence="4">R-52791</strain>
    </source>
</reference>
<keyword evidence="4" id="KW-1185">Reference proteome</keyword>
<dbReference type="EMBL" id="FMBL01000001">
    <property type="protein sequence ID" value="SCC78633.1"/>
    <property type="molecule type" value="Genomic_DNA"/>
</dbReference>
<protein>
    <recommendedName>
        <fullName evidence="5">DUF3043 domain-containing protein</fullName>
    </recommendedName>
</protein>
<organism evidence="3 4">
    <name type="scientific">Bifidobacterium commune</name>
    <dbReference type="NCBI Taxonomy" id="1505727"/>
    <lineage>
        <taxon>Bacteria</taxon>
        <taxon>Bacillati</taxon>
        <taxon>Actinomycetota</taxon>
        <taxon>Actinomycetes</taxon>
        <taxon>Bifidobacteriales</taxon>
        <taxon>Bifidobacteriaceae</taxon>
        <taxon>Bifidobacterium</taxon>
    </lineage>
</organism>
<proteinExistence type="predicted"/>
<name>A0A1C4H172_9BIFI</name>
<feature type="compositionally biased region" description="Basic and acidic residues" evidence="1">
    <location>
        <begin position="27"/>
        <end position="71"/>
    </location>
</feature>
<evidence type="ECO:0000256" key="2">
    <source>
        <dbReference type="SAM" id="Phobius"/>
    </source>
</evidence>